<dbReference type="GO" id="GO:0005886">
    <property type="term" value="C:plasma membrane"/>
    <property type="evidence" value="ECO:0007669"/>
    <property type="project" value="UniProtKB-SubCell"/>
</dbReference>
<dbReference type="InterPro" id="IPR006304">
    <property type="entry name" value="T3SS_SpaR/YscT"/>
</dbReference>
<keyword evidence="9" id="KW-1185">Reference proteome</keyword>
<dbReference type="NCBIfam" id="TIGR01401">
    <property type="entry name" value="fliR_like_III"/>
    <property type="match status" value="1"/>
</dbReference>
<keyword evidence="6 7" id="KW-0472">Membrane</keyword>
<dbReference type="OrthoDB" id="9807748at2"/>
<dbReference type="PANTHER" id="PTHR30065:SF1">
    <property type="entry name" value="SURFACE PRESENTATION OF ANTIGENS PROTEIN SPAR"/>
    <property type="match status" value="1"/>
</dbReference>
<protein>
    <submittedName>
        <fullName evidence="8">EscT/YscT/HrcT family type III secretion system export apparatus protein</fullName>
    </submittedName>
</protein>
<evidence type="ECO:0000256" key="7">
    <source>
        <dbReference type="RuleBase" id="RU362072"/>
    </source>
</evidence>
<dbReference type="GO" id="GO:0006605">
    <property type="term" value="P:protein targeting"/>
    <property type="evidence" value="ECO:0007669"/>
    <property type="project" value="UniProtKB-UniRule"/>
</dbReference>
<evidence type="ECO:0000256" key="3">
    <source>
        <dbReference type="ARBA" id="ARBA00022475"/>
    </source>
</evidence>
<comment type="subcellular location">
    <subcellularLocation>
        <location evidence="1 7">Cell membrane</location>
        <topology evidence="1 7">Multi-pass membrane protein</topology>
    </subcellularLocation>
</comment>
<evidence type="ECO:0000256" key="6">
    <source>
        <dbReference type="ARBA" id="ARBA00023136"/>
    </source>
</evidence>
<evidence type="ECO:0000256" key="5">
    <source>
        <dbReference type="ARBA" id="ARBA00022989"/>
    </source>
</evidence>
<keyword evidence="5 7" id="KW-1133">Transmembrane helix</keyword>
<feature type="transmembrane region" description="Helical" evidence="7">
    <location>
        <begin position="132"/>
        <end position="155"/>
    </location>
</feature>
<evidence type="ECO:0000256" key="1">
    <source>
        <dbReference type="ARBA" id="ARBA00004651"/>
    </source>
</evidence>
<feature type="transmembrane region" description="Helical" evidence="7">
    <location>
        <begin position="167"/>
        <end position="186"/>
    </location>
</feature>
<accession>A0A2S9JQF4</accession>
<comment type="similarity">
    <text evidence="2 7">Belongs to the FliR/MopE/SpaR family.</text>
</comment>
<evidence type="ECO:0000256" key="4">
    <source>
        <dbReference type="ARBA" id="ARBA00022692"/>
    </source>
</evidence>
<name>A0A2S9JQF4_9HYPH</name>
<keyword evidence="4 7" id="KW-0812">Transmembrane</keyword>
<dbReference type="PANTHER" id="PTHR30065">
    <property type="entry name" value="FLAGELLAR BIOSYNTHETIC PROTEIN FLIR"/>
    <property type="match status" value="1"/>
</dbReference>
<dbReference type="AlphaFoldDB" id="A0A2S9JQF4"/>
<sequence>MEQQMITLPLFEAGYAILLATSIAMARGFGLMTISPIFVRLGITGPIRSGVALAISIPVIPEVMRTLASRPPMTIPWLGAMMIKEFIIGFAIGFLFSIPFWAAEIAGDLIDLQRGSTAAQLLDPQAVTETSITGTFFALAVIVLFFSSGGFLVLLDSFYNSYRIWPVTDFVPVLTGATLPLFVGTVNGMMQMALVQIGPIVLALLIADLMLAFLSRMAPQLHVFDLSMAVKNLIFALLIALYAMFLVPQMQTELGRLRQNVDAFFDIKPESRRPLE</sequence>
<feature type="transmembrane region" description="Helical" evidence="7">
    <location>
        <begin position="12"/>
        <end position="31"/>
    </location>
</feature>
<dbReference type="InterPro" id="IPR002010">
    <property type="entry name" value="T3SS_IM_R"/>
</dbReference>
<evidence type="ECO:0000313" key="8">
    <source>
        <dbReference type="EMBL" id="PRD55415.1"/>
    </source>
</evidence>
<feature type="transmembrane region" description="Helical" evidence="7">
    <location>
        <begin position="192"/>
        <end position="214"/>
    </location>
</feature>
<dbReference type="Pfam" id="PF01311">
    <property type="entry name" value="Bac_export_1"/>
    <property type="match status" value="1"/>
</dbReference>
<feature type="transmembrane region" description="Helical" evidence="7">
    <location>
        <begin position="81"/>
        <end position="102"/>
    </location>
</feature>
<feature type="transmembrane region" description="Helical" evidence="7">
    <location>
        <begin position="37"/>
        <end position="60"/>
    </location>
</feature>
<dbReference type="PRINTS" id="PR00953">
    <property type="entry name" value="TYPE3IMRPROT"/>
</dbReference>
<feature type="transmembrane region" description="Helical" evidence="7">
    <location>
        <begin position="226"/>
        <end position="247"/>
    </location>
</feature>
<dbReference type="EMBL" id="PVBT01000002">
    <property type="protein sequence ID" value="PRD55415.1"/>
    <property type="molecule type" value="Genomic_DNA"/>
</dbReference>
<evidence type="ECO:0000256" key="2">
    <source>
        <dbReference type="ARBA" id="ARBA00009772"/>
    </source>
</evidence>
<comment type="caution">
    <text evidence="8">The sequence shown here is derived from an EMBL/GenBank/DDBJ whole genome shotgun (WGS) entry which is preliminary data.</text>
</comment>
<reference evidence="8 9" key="1">
    <citation type="submission" date="2018-02" db="EMBL/GenBank/DDBJ databases">
        <title>The draft genome of Phyllobacterium myrsinacearum DSM5892.</title>
        <authorList>
            <person name="Li L."/>
            <person name="Liu L."/>
            <person name="Zhang X."/>
            <person name="Wang T."/>
        </authorList>
    </citation>
    <scope>NUCLEOTIDE SEQUENCE [LARGE SCALE GENOMIC DNA]</scope>
    <source>
        <strain evidence="8 9">DSM 5892</strain>
    </source>
</reference>
<keyword evidence="3 7" id="KW-1003">Cell membrane</keyword>
<organism evidence="8 9">
    <name type="scientific">Phyllobacterium myrsinacearum</name>
    <dbReference type="NCBI Taxonomy" id="28101"/>
    <lineage>
        <taxon>Bacteria</taxon>
        <taxon>Pseudomonadati</taxon>
        <taxon>Pseudomonadota</taxon>
        <taxon>Alphaproteobacteria</taxon>
        <taxon>Hyphomicrobiales</taxon>
        <taxon>Phyllobacteriaceae</taxon>
        <taxon>Phyllobacterium</taxon>
    </lineage>
</organism>
<proteinExistence type="inferred from homology"/>
<gene>
    <name evidence="8" type="ORF">C5750_09675</name>
</gene>
<dbReference type="Proteomes" id="UP000238563">
    <property type="component" value="Unassembled WGS sequence"/>
</dbReference>
<evidence type="ECO:0000313" key="9">
    <source>
        <dbReference type="Proteomes" id="UP000238563"/>
    </source>
</evidence>